<comment type="caution">
    <text evidence="2">The sequence shown here is derived from an EMBL/GenBank/DDBJ whole genome shotgun (WGS) entry which is preliminary data.</text>
</comment>
<feature type="region of interest" description="Disordered" evidence="1">
    <location>
        <begin position="21"/>
        <end position="49"/>
    </location>
</feature>
<gene>
    <name evidence="2" type="ORF">LCGC14_2391940</name>
</gene>
<evidence type="ECO:0000313" key="2">
    <source>
        <dbReference type="EMBL" id="KKL26772.1"/>
    </source>
</evidence>
<proteinExistence type="predicted"/>
<name>A0A0F9CK17_9ZZZZ</name>
<protein>
    <submittedName>
        <fullName evidence="2">Uncharacterized protein</fullName>
    </submittedName>
</protein>
<dbReference type="EMBL" id="LAZR01035715">
    <property type="protein sequence ID" value="KKL26772.1"/>
    <property type="molecule type" value="Genomic_DNA"/>
</dbReference>
<evidence type="ECO:0000256" key="1">
    <source>
        <dbReference type="SAM" id="MobiDB-lite"/>
    </source>
</evidence>
<accession>A0A0F9CK17</accession>
<organism evidence="2">
    <name type="scientific">marine sediment metagenome</name>
    <dbReference type="NCBI Taxonomy" id="412755"/>
    <lineage>
        <taxon>unclassified sequences</taxon>
        <taxon>metagenomes</taxon>
        <taxon>ecological metagenomes</taxon>
    </lineage>
</organism>
<dbReference type="AlphaFoldDB" id="A0A0F9CK17"/>
<sequence>MKDGEQCETCIFFEDSPTVPTGGVCHRDPPTIAWGTTPEGQPAPAASAHPPTNYKGWCGGWVKGQLIKPATQMPTNILPMMPGAN</sequence>
<reference evidence="2" key="1">
    <citation type="journal article" date="2015" name="Nature">
        <title>Complex archaea that bridge the gap between prokaryotes and eukaryotes.</title>
        <authorList>
            <person name="Spang A."/>
            <person name="Saw J.H."/>
            <person name="Jorgensen S.L."/>
            <person name="Zaremba-Niedzwiedzka K."/>
            <person name="Martijn J."/>
            <person name="Lind A.E."/>
            <person name="van Eijk R."/>
            <person name="Schleper C."/>
            <person name="Guy L."/>
            <person name="Ettema T.J."/>
        </authorList>
    </citation>
    <scope>NUCLEOTIDE SEQUENCE</scope>
</reference>